<evidence type="ECO:0000313" key="9">
    <source>
        <dbReference type="EMBL" id="GCE03859.1"/>
    </source>
</evidence>
<dbReference type="InterPro" id="IPR011059">
    <property type="entry name" value="Metal-dep_hydrolase_composite"/>
</dbReference>
<dbReference type="Pfam" id="PF01979">
    <property type="entry name" value="Amidohydro_1"/>
    <property type="match status" value="1"/>
</dbReference>
<dbReference type="OrthoDB" id="9775607at2"/>
<comment type="caution">
    <text evidence="9">The sequence shown here is derived from an EMBL/GenBank/DDBJ whole genome shotgun (WGS) entry which is preliminary data.</text>
</comment>
<organism evidence="9 10">
    <name type="scientific">Dictyobacter aurantiacus</name>
    <dbReference type="NCBI Taxonomy" id="1936993"/>
    <lineage>
        <taxon>Bacteria</taxon>
        <taxon>Bacillati</taxon>
        <taxon>Chloroflexota</taxon>
        <taxon>Ktedonobacteria</taxon>
        <taxon>Ktedonobacterales</taxon>
        <taxon>Dictyobacteraceae</taxon>
        <taxon>Dictyobacter</taxon>
    </lineage>
</organism>
<dbReference type="Gene3D" id="3.20.20.140">
    <property type="entry name" value="Metal-dependent hydrolases"/>
    <property type="match status" value="1"/>
</dbReference>
<dbReference type="PANTHER" id="PTHR11113:SF2">
    <property type="entry name" value="ADENINE DEAMINASE"/>
    <property type="match status" value="1"/>
</dbReference>
<gene>
    <name evidence="6 9" type="primary">ade</name>
    <name evidence="9" type="ORF">KDAU_11880</name>
</gene>
<dbReference type="EMBL" id="BIFQ01000001">
    <property type="protein sequence ID" value="GCE03859.1"/>
    <property type="molecule type" value="Genomic_DNA"/>
</dbReference>
<keyword evidence="10" id="KW-1185">Reference proteome</keyword>
<dbReference type="GO" id="GO:0006146">
    <property type="term" value="P:adenine catabolic process"/>
    <property type="evidence" value="ECO:0007669"/>
    <property type="project" value="InterPro"/>
</dbReference>
<dbReference type="GO" id="GO:0000034">
    <property type="term" value="F:adenine deaminase activity"/>
    <property type="evidence" value="ECO:0007669"/>
    <property type="project" value="UniProtKB-UniRule"/>
</dbReference>
<dbReference type="InterPro" id="IPR006679">
    <property type="entry name" value="Adenine_deam"/>
</dbReference>
<evidence type="ECO:0000256" key="4">
    <source>
        <dbReference type="ARBA" id="ARBA00023211"/>
    </source>
</evidence>
<dbReference type="EC" id="3.5.4.2" evidence="2 6"/>
<protein>
    <recommendedName>
        <fullName evidence="2 6">Adenine deaminase</fullName>
        <shortName evidence="6">Adenase</shortName>
        <shortName evidence="6">Adenine aminase</shortName>
        <ecNumber evidence="2 6">3.5.4.2</ecNumber>
    </recommendedName>
</protein>
<evidence type="ECO:0000256" key="2">
    <source>
        <dbReference type="ARBA" id="ARBA00012782"/>
    </source>
</evidence>
<dbReference type="PANTHER" id="PTHR11113">
    <property type="entry name" value="N-ACETYLGLUCOSAMINE-6-PHOSPHATE DEACETYLASE"/>
    <property type="match status" value="1"/>
</dbReference>
<reference evidence="10" key="1">
    <citation type="submission" date="2018-12" db="EMBL/GenBank/DDBJ databases">
        <title>Tengunoibacter tsumagoiensis gen. nov., sp. nov., Dictyobacter kobayashii sp. nov., D. alpinus sp. nov., and D. joshuensis sp. nov. and description of Dictyobacteraceae fam. nov. within the order Ktedonobacterales isolated from Tengu-no-mugimeshi.</title>
        <authorList>
            <person name="Wang C.M."/>
            <person name="Zheng Y."/>
            <person name="Sakai Y."/>
            <person name="Toyoda A."/>
            <person name="Minakuchi Y."/>
            <person name="Abe K."/>
            <person name="Yokota A."/>
            <person name="Yabe S."/>
        </authorList>
    </citation>
    <scope>NUCLEOTIDE SEQUENCE [LARGE SCALE GENOMIC DNA]</scope>
    <source>
        <strain evidence="10">S-27</strain>
    </source>
</reference>
<evidence type="ECO:0000259" key="8">
    <source>
        <dbReference type="Pfam" id="PF13382"/>
    </source>
</evidence>
<keyword evidence="3 6" id="KW-0378">Hydrolase</keyword>
<dbReference type="CDD" id="cd01295">
    <property type="entry name" value="AdeC"/>
    <property type="match status" value="1"/>
</dbReference>
<accession>A0A401ZAI2</accession>
<dbReference type="SUPFAM" id="SSF51338">
    <property type="entry name" value="Composite domain of metallo-dependent hydrolases"/>
    <property type="match status" value="1"/>
</dbReference>
<sequence length="581" mass="62558">MDELRRRIQVARGAEPADLLLRNAQLVNVCSGEYYRADVAIMDDIVISVMPHQNGSFPTLTAREVRDLGGRWLAPALIDGHMHIESTMLTLAEFARQVVPRGVTSVMLDPHEFANVLGLDGIRYVLESGRGLPLNSYVMLSSCVPASSFESPYRTLLAEDLLQLLEEEQVLGLAEMMNVPGVLAADPQVLAKIQATRQRRLVVDGHAPGVAGHDLNAYAAAGIQSDHECTTAEEARQRIRLGFWLMIREGSAAQNLDALLPLVQELHPPRVFFVTDDRDPLDIMTRGHIDSMVRRAIELGLEPVEAIRLASYNTAQYFGLQNRGAIAPGFVADLLVLDDLRTFKVAEVYKGGVLVAQHGQLATEIVQDGAAIAGVTGTIHIGTISEADLRIAGRPGLVEVIGIEPGQITTTHLREEAPLRAGEIVADPARDLLKLAVIERHHASGRIGLGLVKGFGLRKGAIASSVAHDAHNIVIAGASDDDIVQAAYALEEMGGGFVCVVDGQVRARVPLPIAGLVSPLPAAEVVQQLRALDAVAAELGCSLEHPCMTLSFLSLSVIPSLKLTDQGLIDVETFTRIPLQR</sequence>
<name>A0A401ZAI2_9CHLR</name>
<dbReference type="AlphaFoldDB" id="A0A401ZAI2"/>
<dbReference type="InterPro" id="IPR006680">
    <property type="entry name" value="Amidohydro-rel"/>
</dbReference>
<dbReference type="NCBIfam" id="TIGR01178">
    <property type="entry name" value="ade"/>
    <property type="match status" value="1"/>
</dbReference>
<evidence type="ECO:0000256" key="5">
    <source>
        <dbReference type="ARBA" id="ARBA00047720"/>
    </source>
</evidence>
<evidence type="ECO:0000259" key="7">
    <source>
        <dbReference type="Pfam" id="PF01979"/>
    </source>
</evidence>
<dbReference type="InterPro" id="IPR032466">
    <property type="entry name" value="Metal_Hydrolase"/>
</dbReference>
<evidence type="ECO:0000256" key="6">
    <source>
        <dbReference type="HAMAP-Rule" id="MF_01518"/>
    </source>
</evidence>
<comment type="catalytic activity">
    <reaction evidence="5 6">
        <text>adenine + H2O + H(+) = hypoxanthine + NH4(+)</text>
        <dbReference type="Rhea" id="RHEA:23688"/>
        <dbReference type="ChEBI" id="CHEBI:15377"/>
        <dbReference type="ChEBI" id="CHEBI:15378"/>
        <dbReference type="ChEBI" id="CHEBI:16708"/>
        <dbReference type="ChEBI" id="CHEBI:17368"/>
        <dbReference type="ChEBI" id="CHEBI:28938"/>
        <dbReference type="EC" id="3.5.4.2"/>
    </reaction>
</comment>
<feature type="domain" description="Adenine deaminase C-terminal" evidence="8">
    <location>
        <begin position="407"/>
        <end position="574"/>
    </location>
</feature>
<keyword evidence="4 6" id="KW-0464">Manganese</keyword>
<dbReference type="SUPFAM" id="SSF51556">
    <property type="entry name" value="Metallo-dependent hydrolases"/>
    <property type="match status" value="1"/>
</dbReference>
<dbReference type="HAMAP" id="MF_01518">
    <property type="entry name" value="Adenine_deamin"/>
    <property type="match status" value="1"/>
</dbReference>
<evidence type="ECO:0000256" key="3">
    <source>
        <dbReference type="ARBA" id="ARBA00022801"/>
    </source>
</evidence>
<comment type="cofactor">
    <cofactor evidence="6">
        <name>Mn(2+)</name>
        <dbReference type="ChEBI" id="CHEBI:29035"/>
    </cofactor>
</comment>
<dbReference type="Proteomes" id="UP000287224">
    <property type="component" value="Unassembled WGS sequence"/>
</dbReference>
<dbReference type="Pfam" id="PF13382">
    <property type="entry name" value="Adenine_deam_C"/>
    <property type="match status" value="1"/>
</dbReference>
<dbReference type="Gene3D" id="2.30.40.10">
    <property type="entry name" value="Urease, subunit C, domain 1"/>
    <property type="match status" value="1"/>
</dbReference>
<proteinExistence type="inferred from homology"/>
<evidence type="ECO:0000256" key="1">
    <source>
        <dbReference type="ARBA" id="ARBA00006773"/>
    </source>
</evidence>
<feature type="domain" description="Amidohydrolase-related" evidence="7">
    <location>
        <begin position="73"/>
        <end position="355"/>
    </location>
</feature>
<evidence type="ECO:0000313" key="10">
    <source>
        <dbReference type="Proteomes" id="UP000287224"/>
    </source>
</evidence>
<dbReference type="RefSeq" id="WP_126595085.1">
    <property type="nucleotide sequence ID" value="NZ_BIFQ01000001.1"/>
</dbReference>
<dbReference type="InterPro" id="IPR026912">
    <property type="entry name" value="Adenine_deam_C"/>
</dbReference>
<comment type="similarity">
    <text evidence="1 6">Belongs to the metallo-dependent hydrolases superfamily. Adenine deaminase family.</text>
</comment>